<accession>A0A146K515</accession>
<proteinExistence type="predicted"/>
<dbReference type="SUPFAM" id="SSF46689">
    <property type="entry name" value="Homeodomain-like"/>
    <property type="match status" value="1"/>
</dbReference>
<dbReference type="SUPFAM" id="SSF52540">
    <property type="entry name" value="P-loop containing nucleoside triphosphate hydrolases"/>
    <property type="match status" value="1"/>
</dbReference>
<keyword evidence="2" id="KW-0175">Coiled coil</keyword>
<dbReference type="GO" id="GO:0005634">
    <property type="term" value="C:nucleus"/>
    <property type="evidence" value="ECO:0007669"/>
    <property type="project" value="InterPro"/>
</dbReference>
<dbReference type="PANTHER" id="PTHR10799">
    <property type="entry name" value="SNF2/RAD54 HELICASE FAMILY"/>
    <property type="match status" value="1"/>
</dbReference>
<name>A0A146K515_9EUKA</name>
<feature type="domain" description="Helicase C-terminal" evidence="3">
    <location>
        <begin position="1"/>
        <end position="131"/>
    </location>
</feature>
<dbReference type="Gene3D" id="3.40.50.300">
    <property type="entry name" value="P-loop containing nucleotide triphosphate hydrolases"/>
    <property type="match status" value="1"/>
</dbReference>
<dbReference type="CDD" id="cd18793">
    <property type="entry name" value="SF2_C_SNF"/>
    <property type="match status" value="1"/>
</dbReference>
<evidence type="ECO:0000313" key="4">
    <source>
        <dbReference type="EMBL" id="JAP92000.1"/>
    </source>
</evidence>
<dbReference type="Pfam" id="PF09111">
    <property type="entry name" value="SLIDE"/>
    <property type="match status" value="1"/>
</dbReference>
<dbReference type="InterPro" id="IPR009057">
    <property type="entry name" value="Homeodomain-like_sf"/>
</dbReference>
<gene>
    <name evidence="4" type="ORF">TPC1_16193</name>
</gene>
<protein>
    <submittedName>
        <fullName evidence="4">SLIDE domain-containing protein</fullName>
    </submittedName>
</protein>
<feature type="coiled-coil region" evidence="2">
    <location>
        <begin position="172"/>
        <end position="199"/>
    </location>
</feature>
<reference evidence="4" key="1">
    <citation type="submission" date="2015-07" db="EMBL/GenBank/DDBJ databases">
        <title>Adaptation to a free-living lifestyle via gene acquisitions in the diplomonad Trepomonas sp. PC1.</title>
        <authorList>
            <person name="Xu F."/>
            <person name="Jerlstrom-Hultqvist J."/>
            <person name="Kolisko M."/>
            <person name="Simpson A.G.B."/>
            <person name="Roger A.J."/>
            <person name="Svard S.G."/>
            <person name="Andersson J.O."/>
        </authorList>
    </citation>
    <scope>NUCLEOTIDE SEQUENCE</scope>
    <source>
        <strain evidence="4">PC1</strain>
    </source>
</reference>
<dbReference type="SMART" id="SM00490">
    <property type="entry name" value="HELICc"/>
    <property type="match status" value="1"/>
</dbReference>
<dbReference type="InterPro" id="IPR049730">
    <property type="entry name" value="SNF2/RAD54-like_C"/>
</dbReference>
<feature type="non-terminal residue" evidence="4">
    <location>
        <position position="1"/>
    </location>
</feature>
<dbReference type="GO" id="GO:0006338">
    <property type="term" value="P:chromatin remodeling"/>
    <property type="evidence" value="ECO:0007669"/>
    <property type="project" value="InterPro"/>
</dbReference>
<dbReference type="GO" id="GO:0016787">
    <property type="term" value="F:hydrolase activity"/>
    <property type="evidence" value="ECO:0007669"/>
    <property type="project" value="UniProtKB-KW"/>
</dbReference>
<organism evidence="4">
    <name type="scientific">Trepomonas sp. PC1</name>
    <dbReference type="NCBI Taxonomy" id="1076344"/>
    <lineage>
        <taxon>Eukaryota</taxon>
        <taxon>Metamonada</taxon>
        <taxon>Diplomonadida</taxon>
        <taxon>Hexamitidae</taxon>
        <taxon>Hexamitinae</taxon>
        <taxon>Trepomonas</taxon>
    </lineage>
</organism>
<dbReference type="EMBL" id="GDID01004606">
    <property type="protein sequence ID" value="JAP92000.1"/>
    <property type="molecule type" value="Transcribed_RNA"/>
</dbReference>
<evidence type="ECO:0000256" key="2">
    <source>
        <dbReference type="SAM" id="Coils"/>
    </source>
</evidence>
<dbReference type="PROSITE" id="PS51194">
    <property type="entry name" value="HELICASE_CTER"/>
    <property type="match status" value="1"/>
</dbReference>
<dbReference type="InterPro" id="IPR027417">
    <property type="entry name" value="P-loop_NTPase"/>
</dbReference>
<dbReference type="GO" id="GO:0003677">
    <property type="term" value="F:DNA binding"/>
    <property type="evidence" value="ECO:0007669"/>
    <property type="project" value="InterPro"/>
</dbReference>
<dbReference type="InterPro" id="IPR015195">
    <property type="entry name" value="SLIDE"/>
</dbReference>
<sequence>HKYVRIDGSTELEDRAARIKKFMHGDTSIFLLSTRAGSLGINLTAANHVIIFQQDFNPQVDLQAVGRAYRILQQKPVNVYRLLSENSVDVRVYERAVLKLKLDELVMDAQFDGQKKKIEQKQQKSHLMDLVAFGSAELFQDVDEHAEAKFDYNTAEIQFSQEMLNKLLENGFQDQQNLFQKVEDKAQEAEKVIKNLNQEGKLDAQDVAGMYEFEGENFKLLTERLALERQKQHMERMKNYSFSEASEEGPQKDYPTVQKFKKGSQFRPDYYMLPETFYLLQQMVLDELQQIEDYFAKNPQQNYKQYLDDVKQTPKASHYFNDQLPGLTELQFTEYQKFLQLECPLLSNQHLSKKDFNLMLKTLTENEFELNELDNGIRRVVYDYEEQFDCEKFQFQNQLKYSYGLLPESARYKICAFQQFEQINEPDYRAAFQIFRRTSQLTINEQQFTEFCKSVLSLLQKTEFAQKITRNLQKRNQQIKLYQTAFQICQQYKNPLYEIATPIQNNKNTPYNDANDRFLIVWVQIFGLKHFQHCVKFVQTAKLFRFDYLFRQKNAGELRERAERLLKILMKQEKAEEKGDEKGDEKEKE</sequence>
<dbReference type="Pfam" id="PF00271">
    <property type="entry name" value="Helicase_C"/>
    <property type="match status" value="1"/>
</dbReference>
<evidence type="ECO:0000259" key="3">
    <source>
        <dbReference type="PROSITE" id="PS51194"/>
    </source>
</evidence>
<evidence type="ECO:0000256" key="1">
    <source>
        <dbReference type="ARBA" id="ARBA00022801"/>
    </source>
</evidence>
<dbReference type="AlphaFoldDB" id="A0A146K515"/>
<dbReference type="Gene3D" id="1.10.10.60">
    <property type="entry name" value="Homeodomain-like"/>
    <property type="match status" value="1"/>
</dbReference>
<keyword evidence="1" id="KW-0378">Hydrolase</keyword>
<dbReference type="InterPro" id="IPR001650">
    <property type="entry name" value="Helicase_C-like"/>
</dbReference>